<feature type="domain" description="DhaL" evidence="3">
    <location>
        <begin position="4"/>
        <end position="204"/>
    </location>
</feature>
<reference evidence="4 5" key="1">
    <citation type="submission" date="2018-12" db="EMBL/GenBank/DDBJ databases">
        <title>A novel vanA-carrying plasmid in a clinical isolate of Enterococcus avium.</title>
        <authorList>
            <person name="Bernasconi O.J."/>
            <person name="Luzzaro F."/>
            <person name="Endimiani A."/>
        </authorList>
    </citation>
    <scope>NUCLEOTIDE SEQUENCE [LARGE SCALE GENOMIC DNA]</scope>
    <source>
        <strain evidence="4 5">LC0559/18</strain>
    </source>
</reference>
<dbReference type="AlphaFoldDB" id="A0A2N8PU39"/>
<dbReference type="PANTHER" id="PTHR28629:SF4">
    <property type="entry name" value="TRIOKINASE_FMN CYCLASE"/>
    <property type="match status" value="1"/>
</dbReference>
<evidence type="ECO:0000256" key="1">
    <source>
        <dbReference type="ARBA" id="ARBA00022679"/>
    </source>
</evidence>
<dbReference type="InterPro" id="IPR050861">
    <property type="entry name" value="Dihydroxyacetone_Kinase"/>
</dbReference>
<dbReference type="SUPFAM" id="SSF101473">
    <property type="entry name" value="DhaL-like"/>
    <property type="match status" value="1"/>
</dbReference>
<comment type="caution">
    <text evidence="4">The sequence shown here is derived from an EMBL/GenBank/DDBJ whole genome shotgun (WGS) entry which is preliminary data.</text>
</comment>
<evidence type="ECO:0000313" key="5">
    <source>
        <dbReference type="Proteomes" id="UP000288388"/>
    </source>
</evidence>
<name>A0A2N8PU39_ENTAV</name>
<evidence type="ECO:0000256" key="2">
    <source>
        <dbReference type="ARBA" id="ARBA00022777"/>
    </source>
</evidence>
<keyword evidence="1" id="KW-0808">Transferase</keyword>
<dbReference type="RefSeq" id="WP_102873245.1">
    <property type="nucleotide sequence ID" value="NZ_CAXOGR010000035.1"/>
</dbReference>
<dbReference type="InterPro" id="IPR036117">
    <property type="entry name" value="DhaL_dom_sf"/>
</dbReference>
<dbReference type="EMBL" id="RYZS01000002">
    <property type="protein sequence ID" value="RVU92660.1"/>
    <property type="molecule type" value="Genomic_DNA"/>
</dbReference>
<organism evidence="4 5">
    <name type="scientific">Enterococcus avium</name>
    <name type="common">Streptococcus avium</name>
    <dbReference type="NCBI Taxonomy" id="33945"/>
    <lineage>
        <taxon>Bacteria</taxon>
        <taxon>Bacillati</taxon>
        <taxon>Bacillota</taxon>
        <taxon>Bacilli</taxon>
        <taxon>Lactobacillales</taxon>
        <taxon>Enterococcaceae</taxon>
        <taxon>Enterococcus</taxon>
    </lineage>
</organism>
<dbReference type="InterPro" id="IPR004007">
    <property type="entry name" value="DhaL_dom"/>
</dbReference>
<accession>A0A2N8PU39</accession>
<protein>
    <submittedName>
        <fullName evidence="4">Dihydroxyacetone kinase subunit L</fullName>
    </submittedName>
</protein>
<dbReference type="Pfam" id="PF02734">
    <property type="entry name" value="Dak2"/>
    <property type="match status" value="1"/>
</dbReference>
<dbReference type="SMART" id="SM01120">
    <property type="entry name" value="Dak2"/>
    <property type="match status" value="1"/>
</dbReference>
<dbReference type="PROSITE" id="PS51480">
    <property type="entry name" value="DHAL"/>
    <property type="match status" value="1"/>
</dbReference>
<keyword evidence="2 4" id="KW-0418">Kinase</keyword>
<evidence type="ECO:0000259" key="3">
    <source>
        <dbReference type="PROSITE" id="PS51480"/>
    </source>
</evidence>
<dbReference type="Gene3D" id="1.25.40.340">
    <property type="match status" value="1"/>
</dbReference>
<sequence length="213" mass="23020">MDRVFIIDYLNELTIIMTEKKEYLIELDSKVGDGDLGLTMSEGFKAAYEAIRSSKEKDLGKLLFIAGKAMSSAVPSTMGTLMASGFMQAGKAFKGKDAMDDRESVDLLRAYVEGVMNRGKAKPGEKTFIDGLLPAIDNMEEAFEKDTNTQQAIKAGLIGAIEGYDNTATMLAVHGRAAARGEASRQLKDPGAAVAILMMSALDKSVEKFSKEK</sequence>
<dbReference type="GO" id="GO:0004371">
    <property type="term" value="F:glycerone kinase activity"/>
    <property type="evidence" value="ECO:0007669"/>
    <property type="project" value="InterPro"/>
</dbReference>
<dbReference type="Proteomes" id="UP000288388">
    <property type="component" value="Unassembled WGS sequence"/>
</dbReference>
<evidence type="ECO:0000313" key="4">
    <source>
        <dbReference type="EMBL" id="RVU92660.1"/>
    </source>
</evidence>
<dbReference type="PANTHER" id="PTHR28629">
    <property type="entry name" value="TRIOKINASE/FMN CYCLASE"/>
    <property type="match status" value="1"/>
</dbReference>
<proteinExistence type="predicted"/>
<gene>
    <name evidence="4" type="ORF">EK398_19405</name>
</gene>
<dbReference type="GO" id="GO:0005829">
    <property type="term" value="C:cytosol"/>
    <property type="evidence" value="ECO:0007669"/>
    <property type="project" value="TreeGrafter"/>
</dbReference>
<dbReference type="GO" id="GO:0019563">
    <property type="term" value="P:glycerol catabolic process"/>
    <property type="evidence" value="ECO:0007669"/>
    <property type="project" value="TreeGrafter"/>
</dbReference>